<sequence length="158" mass="17779">MKYAIIENEVFARLNLQNIVETLRPGYQLVFTAETVADAIAGISSNSDLDLVFMDIELDDGNCFEIFDRIMVKTPVIFTTAYDDYAIKAFKVNSIDYLLKPVVEDDMKAAIEKFEEHTAPSGNGIDYQQLSKAMARTRASTRILVTDGEHFTAHVPYL</sequence>
<dbReference type="Proteomes" id="UP000483362">
    <property type="component" value="Unassembled WGS sequence"/>
</dbReference>
<dbReference type="RefSeq" id="WP_154327624.1">
    <property type="nucleotide sequence ID" value="NZ_CP045696.1"/>
</dbReference>
<dbReference type="EMBL" id="VULT01000005">
    <property type="protein sequence ID" value="MSS16971.1"/>
    <property type="molecule type" value="Genomic_DNA"/>
</dbReference>
<accession>A0A6L5X9P2</accession>
<name>A0A6L5X9P2_9BACT</name>
<evidence type="ECO:0000256" key="1">
    <source>
        <dbReference type="PROSITE-ProRule" id="PRU00169"/>
    </source>
</evidence>
<feature type="domain" description="Response regulatory" evidence="2">
    <location>
        <begin position="2"/>
        <end position="115"/>
    </location>
</feature>
<evidence type="ECO:0000313" key="3">
    <source>
        <dbReference type="EMBL" id="MSS16971.1"/>
    </source>
</evidence>
<dbReference type="Gene3D" id="3.40.50.2300">
    <property type="match status" value="1"/>
</dbReference>
<dbReference type="SMART" id="SM00448">
    <property type="entry name" value="REC"/>
    <property type="match status" value="1"/>
</dbReference>
<dbReference type="PROSITE" id="PS50110">
    <property type="entry name" value="RESPONSE_REGULATORY"/>
    <property type="match status" value="1"/>
</dbReference>
<dbReference type="InterPro" id="IPR011006">
    <property type="entry name" value="CheY-like_superfamily"/>
</dbReference>
<dbReference type="AlphaFoldDB" id="A0A6L5X9P2"/>
<evidence type="ECO:0000259" key="2">
    <source>
        <dbReference type="PROSITE" id="PS50110"/>
    </source>
</evidence>
<dbReference type="InterPro" id="IPR001789">
    <property type="entry name" value="Sig_transdc_resp-reg_receiver"/>
</dbReference>
<evidence type="ECO:0000313" key="4">
    <source>
        <dbReference type="Proteomes" id="UP000483362"/>
    </source>
</evidence>
<feature type="modified residue" description="4-aspartylphosphate" evidence="1">
    <location>
        <position position="55"/>
    </location>
</feature>
<reference evidence="3 4" key="1">
    <citation type="submission" date="2019-08" db="EMBL/GenBank/DDBJ databases">
        <title>In-depth cultivation of the pig gut microbiome towards novel bacterial diversity and tailored functional studies.</title>
        <authorList>
            <person name="Wylensek D."/>
            <person name="Hitch T.C.A."/>
            <person name="Clavel T."/>
        </authorList>
    </citation>
    <scope>NUCLEOTIDE SEQUENCE [LARGE SCALE GENOMIC DNA]</scope>
    <source>
        <strain evidence="3 4">Oil-RF-744-WCA-WT-10</strain>
    </source>
</reference>
<dbReference type="GO" id="GO:0000160">
    <property type="term" value="P:phosphorelay signal transduction system"/>
    <property type="evidence" value="ECO:0007669"/>
    <property type="project" value="InterPro"/>
</dbReference>
<dbReference type="SUPFAM" id="SSF52172">
    <property type="entry name" value="CheY-like"/>
    <property type="match status" value="1"/>
</dbReference>
<dbReference type="Pfam" id="PF00072">
    <property type="entry name" value="Response_reg"/>
    <property type="match status" value="1"/>
</dbReference>
<comment type="caution">
    <text evidence="3">The sequence shown here is derived from an EMBL/GenBank/DDBJ whole genome shotgun (WGS) entry which is preliminary data.</text>
</comment>
<gene>
    <name evidence="3" type="ORF">FYJ29_04215</name>
</gene>
<protein>
    <submittedName>
        <fullName evidence="3">Response regulator transcription factor</fullName>
    </submittedName>
</protein>
<proteinExistence type="predicted"/>
<organism evidence="3 4">
    <name type="scientific">Sodaliphilus pleomorphus</name>
    <dbReference type="NCBI Taxonomy" id="2606626"/>
    <lineage>
        <taxon>Bacteria</taxon>
        <taxon>Pseudomonadati</taxon>
        <taxon>Bacteroidota</taxon>
        <taxon>Bacteroidia</taxon>
        <taxon>Bacteroidales</taxon>
        <taxon>Muribaculaceae</taxon>
        <taxon>Sodaliphilus</taxon>
    </lineage>
</organism>
<keyword evidence="1" id="KW-0597">Phosphoprotein</keyword>
<keyword evidence="4" id="KW-1185">Reference proteome</keyword>